<dbReference type="InterPro" id="IPR003785">
    <property type="entry name" value="Creatininase/forma_Hydrolase"/>
</dbReference>
<dbReference type="Pfam" id="PF02633">
    <property type="entry name" value="Creatininase"/>
    <property type="match status" value="1"/>
</dbReference>
<reference evidence="6" key="1">
    <citation type="submission" date="2021-02" db="EMBL/GenBank/DDBJ databases">
        <title>Natrosporangium hydrolyticum gen. nov., sp. nov, a haloalkaliphilic actinobacterium from a soda solonchak soil.</title>
        <authorList>
            <person name="Sorokin D.Y."/>
            <person name="Khijniak T.V."/>
            <person name="Zakharycheva A.P."/>
            <person name="Boueva O.V."/>
            <person name="Ariskina E.V."/>
            <person name="Hahnke R.L."/>
            <person name="Bunk B."/>
            <person name="Sproer C."/>
            <person name="Schumann P."/>
            <person name="Evtushenko L.I."/>
            <person name="Kublanov I.V."/>
        </authorList>
    </citation>
    <scope>NUCLEOTIDE SEQUENCE</scope>
    <source>
        <strain evidence="6">DSM 106523</strain>
    </source>
</reference>
<keyword evidence="7" id="KW-1185">Reference proteome</keyword>
<dbReference type="GO" id="GO:0016811">
    <property type="term" value="F:hydrolase activity, acting on carbon-nitrogen (but not peptide) bonds, in linear amides"/>
    <property type="evidence" value="ECO:0007669"/>
    <property type="project" value="TreeGrafter"/>
</dbReference>
<evidence type="ECO:0000256" key="5">
    <source>
        <dbReference type="ARBA" id="ARBA00024029"/>
    </source>
</evidence>
<evidence type="ECO:0000313" key="6">
    <source>
        <dbReference type="EMBL" id="QSB14162.1"/>
    </source>
</evidence>
<dbReference type="SUPFAM" id="SSF102215">
    <property type="entry name" value="Creatininase"/>
    <property type="match status" value="1"/>
</dbReference>
<protein>
    <submittedName>
        <fullName evidence="6">Creatininase family protein</fullName>
    </submittedName>
</protein>
<dbReference type="AlphaFoldDB" id="A0A895YDB2"/>
<evidence type="ECO:0000256" key="1">
    <source>
        <dbReference type="ARBA" id="ARBA00001947"/>
    </source>
</evidence>
<dbReference type="GO" id="GO:0046872">
    <property type="term" value="F:metal ion binding"/>
    <property type="evidence" value="ECO:0007669"/>
    <property type="project" value="UniProtKB-KW"/>
</dbReference>
<dbReference type="PANTHER" id="PTHR35005:SF1">
    <property type="entry name" value="2-AMINO-5-FORMYLAMINO-6-RIBOSYLAMINOPYRIMIDIN-4(3H)-ONE 5'-MONOPHOSPHATE DEFORMYLASE"/>
    <property type="match status" value="1"/>
</dbReference>
<sequence length="236" mass="25002">MDVITTATSPEVGALGASVALLPVGSHEQHGDHLPLATDTIIASSIAAVLAERYRLLLLPPLTISCSHEHWAWPGTVSIRATTLATVIKDVAESLHASGIDRLVIVNGHGGNYVLSNVVQEATVAGPVMALYPGRDDWNRARVDAGLETTSHDDMHAGELETSLLLHLHPTLVRGSYADADYDAPHRPHLLTLGMQAYTASGVVGRPSAASPAKGRALLESLIASFRSSLRLLDPR</sequence>
<dbReference type="Proteomes" id="UP000662857">
    <property type="component" value="Chromosome"/>
</dbReference>
<evidence type="ECO:0000256" key="3">
    <source>
        <dbReference type="ARBA" id="ARBA00022801"/>
    </source>
</evidence>
<keyword evidence="2" id="KW-0479">Metal-binding</keyword>
<dbReference type="Gene3D" id="3.40.50.10310">
    <property type="entry name" value="Creatininase"/>
    <property type="match status" value="1"/>
</dbReference>
<comment type="cofactor">
    <cofactor evidence="1">
        <name>Zn(2+)</name>
        <dbReference type="ChEBI" id="CHEBI:29105"/>
    </cofactor>
</comment>
<accession>A0A895YDB2</accession>
<dbReference type="EMBL" id="CP070499">
    <property type="protein sequence ID" value="QSB14162.1"/>
    <property type="molecule type" value="Genomic_DNA"/>
</dbReference>
<proteinExistence type="inferred from homology"/>
<dbReference type="InterPro" id="IPR024087">
    <property type="entry name" value="Creatininase-like_sf"/>
</dbReference>
<organism evidence="6 7">
    <name type="scientific">Natronosporangium hydrolyticum</name>
    <dbReference type="NCBI Taxonomy" id="2811111"/>
    <lineage>
        <taxon>Bacteria</taxon>
        <taxon>Bacillati</taxon>
        <taxon>Actinomycetota</taxon>
        <taxon>Actinomycetes</taxon>
        <taxon>Micromonosporales</taxon>
        <taxon>Micromonosporaceae</taxon>
        <taxon>Natronosporangium</taxon>
    </lineage>
</organism>
<dbReference type="GO" id="GO:0009231">
    <property type="term" value="P:riboflavin biosynthetic process"/>
    <property type="evidence" value="ECO:0007669"/>
    <property type="project" value="TreeGrafter"/>
</dbReference>
<keyword evidence="4" id="KW-0862">Zinc</keyword>
<evidence type="ECO:0000256" key="2">
    <source>
        <dbReference type="ARBA" id="ARBA00022723"/>
    </source>
</evidence>
<evidence type="ECO:0000256" key="4">
    <source>
        <dbReference type="ARBA" id="ARBA00022833"/>
    </source>
</evidence>
<comment type="similarity">
    <text evidence="5">Belongs to the creatininase superfamily.</text>
</comment>
<name>A0A895YDB2_9ACTN</name>
<keyword evidence="3" id="KW-0378">Hydrolase</keyword>
<dbReference type="RefSeq" id="WP_239676280.1">
    <property type="nucleotide sequence ID" value="NZ_CP070499.1"/>
</dbReference>
<dbReference type="KEGG" id="nhy:JQS43_21975"/>
<dbReference type="PANTHER" id="PTHR35005">
    <property type="entry name" value="3-DEHYDRO-SCYLLO-INOSOSE HYDROLASE"/>
    <property type="match status" value="1"/>
</dbReference>
<evidence type="ECO:0000313" key="7">
    <source>
        <dbReference type="Proteomes" id="UP000662857"/>
    </source>
</evidence>
<gene>
    <name evidence="6" type="ORF">JQS43_21975</name>
</gene>